<dbReference type="Gene3D" id="1.20.1250.20">
    <property type="entry name" value="MFS general substrate transporter like domains"/>
    <property type="match status" value="2"/>
</dbReference>
<dbReference type="Pfam" id="PF00083">
    <property type="entry name" value="Sugar_tr"/>
    <property type="match status" value="1"/>
</dbReference>
<dbReference type="PANTHER" id="PTHR43045:SF2">
    <property type="entry name" value="INNER MEMBRANE METABOLITE TRANSPORT PROTEIN YHJE"/>
    <property type="match status" value="1"/>
</dbReference>
<dbReference type="PROSITE" id="PS00217">
    <property type="entry name" value="SUGAR_TRANSPORT_2"/>
    <property type="match status" value="1"/>
</dbReference>
<evidence type="ECO:0000256" key="2">
    <source>
        <dbReference type="ARBA" id="ARBA00022448"/>
    </source>
</evidence>
<dbReference type="InterPro" id="IPR020846">
    <property type="entry name" value="MFS_dom"/>
</dbReference>
<keyword evidence="8" id="KW-1185">Reference proteome</keyword>
<keyword evidence="3" id="KW-1003">Cell membrane</keyword>
<evidence type="ECO:0000256" key="5">
    <source>
        <dbReference type="ARBA" id="ARBA00022989"/>
    </source>
</evidence>
<dbReference type="Proteomes" id="UP000217736">
    <property type="component" value="Chromosome"/>
</dbReference>
<evidence type="ECO:0000256" key="3">
    <source>
        <dbReference type="ARBA" id="ARBA00022475"/>
    </source>
</evidence>
<proteinExistence type="predicted"/>
<evidence type="ECO:0000256" key="6">
    <source>
        <dbReference type="ARBA" id="ARBA00023136"/>
    </source>
</evidence>
<protein>
    <submittedName>
        <fullName evidence="7">MFS transporter</fullName>
    </submittedName>
</protein>
<dbReference type="PANTHER" id="PTHR43045">
    <property type="entry name" value="SHIKIMATE TRANSPORTER"/>
    <property type="match status" value="1"/>
</dbReference>
<dbReference type="GO" id="GO:0005886">
    <property type="term" value="C:plasma membrane"/>
    <property type="evidence" value="ECO:0007669"/>
    <property type="project" value="UniProtKB-SubCell"/>
</dbReference>
<dbReference type="InterPro" id="IPR005829">
    <property type="entry name" value="Sugar_transporter_CS"/>
</dbReference>
<dbReference type="KEGG" id="mshg:MSG_01371"/>
<evidence type="ECO:0000256" key="1">
    <source>
        <dbReference type="ARBA" id="ARBA00004651"/>
    </source>
</evidence>
<keyword evidence="5" id="KW-1133">Transmembrane helix</keyword>
<dbReference type="AlphaFoldDB" id="A0A1Z4EF08"/>
<reference evidence="8" key="1">
    <citation type="submission" date="2017-06" db="EMBL/GenBank/DDBJ databases">
        <title>Complete Genome Sequence of Mycobacterium shigaense.</title>
        <authorList>
            <person name="Fukano H."/>
            <person name="Yoshida M."/>
            <person name="Kazumi Y."/>
            <person name="Ogura Y."/>
            <person name="Mitarai S."/>
            <person name="Hayashi T."/>
            <person name="Hoshino Y."/>
        </authorList>
    </citation>
    <scope>NUCLEOTIDE SEQUENCE [LARGE SCALE GENOMIC DNA]</scope>
    <source>
        <strain evidence="8">UN-152</strain>
    </source>
</reference>
<keyword evidence="4" id="KW-0812">Transmembrane</keyword>
<sequence>MVGTAVEFYDFYIYGTAAALAFPTVFFPNLSPALGTVASMGSFGTAFVSRPLGAAVFGHFGDRMGRKKTLVATLSIMGLSTVAVGLIPSAAAIGIAAPLLVLILRLLQGFAVGGEWAGSALLGAESAPADKRGQFGMFTPLGVGVALVLTSLTFLLVNITIGQTSHAFAQWGWRVPFLLSAVLIAIALYVRINIGETPVFTAQRAQSRAPIAEAIRHQPGYIVLASGSVVAVFCFVFMGGTYLASYAHSRLALSSNAVLWAGLSGGVAWTAVVPLSARMSDRFGRRPVILSGWILGLPWSLAIIPLIETRDAVLFAVAIIGIYALDANQRRPVTAPPR</sequence>
<evidence type="ECO:0000313" key="8">
    <source>
        <dbReference type="Proteomes" id="UP000217736"/>
    </source>
</evidence>
<evidence type="ECO:0000313" key="7">
    <source>
        <dbReference type="EMBL" id="BAX91529.1"/>
    </source>
</evidence>
<dbReference type="PROSITE" id="PS50850">
    <property type="entry name" value="MFS"/>
    <property type="match status" value="1"/>
</dbReference>
<gene>
    <name evidence="7" type="ORF">MSG_01371</name>
</gene>
<organism evidence="7 8">
    <name type="scientific">Mycobacterium shigaense</name>
    <dbReference type="NCBI Taxonomy" id="722731"/>
    <lineage>
        <taxon>Bacteria</taxon>
        <taxon>Bacillati</taxon>
        <taxon>Actinomycetota</taxon>
        <taxon>Actinomycetes</taxon>
        <taxon>Mycobacteriales</taxon>
        <taxon>Mycobacteriaceae</taxon>
        <taxon>Mycobacterium</taxon>
        <taxon>Mycobacterium simiae complex</taxon>
    </lineage>
</organism>
<dbReference type="InterPro" id="IPR005828">
    <property type="entry name" value="MFS_sugar_transport-like"/>
</dbReference>
<accession>A0A1Z4EF08</accession>
<comment type="subcellular location">
    <subcellularLocation>
        <location evidence="1">Cell membrane</location>
        <topology evidence="1">Multi-pass membrane protein</topology>
    </subcellularLocation>
</comment>
<dbReference type="GO" id="GO:0022857">
    <property type="term" value="F:transmembrane transporter activity"/>
    <property type="evidence" value="ECO:0007669"/>
    <property type="project" value="InterPro"/>
</dbReference>
<dbReference type="OrthoDB" id="8953821at2"/>
<keyword evidence="2" id="KW-0813">Transport</keyword>
<dbReference type="EMBL" id="AP018164">
    <property type="protein sequence ID" value="BAX91529.1"/>
    <property type="molecule type" value="Genomic_DNA"/>
</dbReference>
<keyword evidence="6" id="KW-0472">Membrane</keyword>
<dbReference type="PROSITE" id="PS00216">
    <property type="entry name" value="SUGAR_TRANSPORT_1"/>
    <property type="match status" value="1"/>
</dbReference>
<dbReference type="SUPFAM" id="SSF103473">
    <property type="entry name" value="MFS general substrate transporter"/>
    <property type="match status" value="1"/>
</dbReference>
<evidence type="ECO:0000256" key="4">
    <source>
        <dbReference type="ARBA" id="ARBA00022692"/>
    </source>
</evidence>
<name>A0A1Z4EF08_9MYCO</name>
<dbReference type="InterPro" id="IPR036259">
    <property type="entry name" value="MFS_trans_sf"/>
</dbReference>